<dbReference type="GO" id="GO:0000785">
    <property type="term" value="C:chromatin"/>
    <property type="evidence" value="ECO:0007669"/>
    <property type="project" value="Ensembl"/>
</dbReference>
<dbReference type="Pfam" id="PF13465">
    <property type="entry name" value="zf-H2C2_2"/>
    <property type="match status" value="1"/>
</dbReference>
<feature type="domain" description="C2H2-type" evidence="19">
    <location>
        <begin position="418"/>
        <end position="445"/>
    </location>
</feature>
<feature type="region of interest" description="Disordered" evidence="17">
    <location>
        <begin position="565"/>
        <end position="585"/>
    </location>
</feature>
<evidence type="ECO:0000256" key="13">
    <source>
        <dbReference type="ARBA" id="ARBA00070978"/>
    </source>
</evidence>
<dbReference type="SMART" id="SM00355">
    <property type="entry name" value="ZnF_C2H2"/>
    <property type="match status" value="3"/>
</dbReference>
<dbReference type="GO" id="GO:2001199">
    <property type="term" value="P:negative regulation of dendritic cell differentiation"/>
    <property type="evidence" value="ECO:0007669"/>
    <property type="project" value="Ensembl"/>
</dbReference>
<dbReference type="GO" id="GO:0030853">
    <property type="term" value="P:negative regulation of granulocyte differentiation"/>
    <property type="evidence" value="ECO:0007669"/>
    <property type="project" value="Ensembl"/>
</dbReference>
<accession>A0A8I3P7L8</accession>
<keyword evidence="21" id="KW-1185">Reference proteome</keyword>
<evidence type="ECO:0000313" key="20">
    <source>
        <dbReference type="Ensembl" id="ENSCAFP00845025686.1"/>
    </source>
</evidence>
<organism evidence="20 21">
    <name type="scientific">Canis lupus familiaris</name>
    <name type="common">Dog</name>
    <name type="synonym">Canis familiaris</name>
    <dbReference type="NCBI Taxonomy" id="9615"/>
    <lineage>
        <taxon>Eukaryota</taxon>
        <taxon>Metazoa</taxon>
        <taxon>Chordata</taxon>
        <taxon>Craniata</taxon>
        <taxon>Vertebrata</taxon>
        <taxon>Euteleostomi</taxon>
        <taxon>Mammalia</taxon>
        <taxon>Eutheria</taxon>
        <taxon>Laurasiatheria</taxon>
        <taxon>Carnivora</taxon>
        <taxon>Caniformia</taxon>
        <taxon>Canidae</taxon>
        <taxon>Canis</taxon>
    </lineage>
</organism>
<dbReference type="InterPro" id="IPR013087">
    <property type="entry name" value="Znf_C2H2_type"/>
</dbReference>
<keyword evidence="2" id="KW-1017">Isopeptide bond</keyword>
<protein>
    <recommendedName>
        <fullName evidence="13">Zinc finger and BTB domain-containing protein 46</fullName>
    </recommendedName>
    <alternativeName>
        <fullName evidence="15">BTB-ZF protein expressed in effector lymphocytes</fullName>
    </alternativeName>
    <alternativeName>
        <fullName evidence="14">BTB/POZ domain-containing protein 4</fullName>
    </alternativeName>
</protein>
<feature type="domain" description="BTB" evidence="18">
    <location>
        <begin position="31"/>
        <end position="99"/>
    </location>
</feature>
<evidence type="ECO:0000256" key="5">
    <source>
        <dbReference type="ARBA" id="ARBA00022737"/>
    </source>
</evidence>
<evidence type="ECO:0000256" key="15">
    <source>
        <dbReference type="ARBA" id="ARBA00078821"/>
    </source>
</evidence>
<keyword evidence="5" id="KW-0677">Repeat</keyword>
<dbReference type="Proteomes" id="UP000805418">
    <property type="component" value="Chromosome 24"/>
</dbReference>
<keyword evidence="8" id="KW-0832">Ubl conjugation</keyword>
<feature type="region of interest" description="Disordered" evidence="17">
    <location>
        <begin position="173"/>
        <end position="222"/>
    </location>
</feature>
<evidence type="ECO:0000256" key="3">
    <source>
        <dbReference type="ARBA" id="ARBA00022553"/>
    </source>
</evidence>
<dbReference type="Gene3D" id="3.30.160.60">
    <property type="entry name" value="Classic Zinc Finger"/>
    <property type="match status" value="2"/>
</dbReference>
<keyword evidence="7" id="KW-0862">Zinc</keyword>
<feature type="region of interest" description="Disordered" evidence="17">
    <location>
        <begin position="255"/>
        <end position="304"/>
    </location>
</feature>
<dbReference type="GO" id="GO:0045656">
    <property type="term" value="P:negative regulation of monocyte differentiation"/>
    <property type="evidence" value="ECO:0007669"/>
    <property type="project" value="Ensembl"/>
</dbReference>
<dbReference type="GO" id="GO:0001227">
    <property type="term" value="F:DNA-binding transcription repressor activity, RNA polymerase II-specific"/>
    <property type="evidence" value="ECO:0007669"/>
    <property type="project" value="Ensembl"/>
</dbReference>
<dbReference type="GO" id="GO:0002695">
    <property type="term" value="P:negative regulation of leukocyte activation"/>
    <property type="evidence" value="ECO:0007669"/>
    <property type="project" value="Ensembl"/>
</dbReference>
<reference evidence="20" key="2">
    <citation type="submission" date="2025-08" db="UniProtKB">
        <authorList>
            <consortium name="Ensembl"/>
        </authorList>
    </citation>
    <scope>IDENTIFICATION</scope>
    <source>
        <strain evidence="20">Boxer</strain>
    </source>
</reference>
<dbReference type="OrthoDB" id="8117402at2759"/>
<evidence type="ECO:0000256" key="14">
    <source>
        <dbReference type="ARBA" id="ARBA00076030"/>
    </source>
</evidence>
<dbReference type="PROSITE" id="PS00028">
    <property type="entry name" value="ZINC_FINGER_C2H2_1"/>
    <property type="match status" value="1"/>
</dbReference>
<evidence type="ECO:0000256" key="4">
    <source>
        <dbReference type="ARBA" id="ARBA00022723"/>
    </source>
</evidence>
<dbReference type="Gene3D" id="3.30.710.10">
    <property type="entry name" value="Potassium Channel Kv1.1, Chain A"/>
    <property type="match status" value="1"/>
</dbReference>
<dbReference type="SUPFAM" id="SSF57667">
    <property type="entry name" value="beta-beta-alpha zinc fingers"/>
    <property type="match status" value="1"/>
</dbReference>
<dbReference type="GO" id="GO:0005634">
    <property type="term" value="C:nucleus"/>
    <property type="evidence" value="ECO:0007669"/>
    <property type="project" value="UniProtKB-SubCell"/>
</dbReference>
<dbReference type="GO" id="GO:2001200">
    <property type="term" value="P:positive regulation of dendritic cell differentiation"/>
    <property type="evidence" value="ECO:0007669"/>
    <property type="project" value="Ensembl"/>
</dbReference>
<evidence type="ECO:0000256" key="10">
    <source>
        <dbReference type="ARBA" id="ARBA00023163"/>
    </source>
</evidence>
<keyword evidence="10" id="KW-0804">Transcription</keyword>
<dbReference type="InterPro" id="IPR050457">
    <property type="entry name" value="ZnFinger_BTB_dom_contain"/>
</dbReference>
<dbReference type="GO" id="GO:0006357">
    <property type="term" value="P:regulation of transcription by RNA polymerase II"/>
    <property type="evidence" value="ECO:0000318"/>
    <property type="project" value="GO_Central"/>
</dbReference>
<proteinExistence type="predicted"/>
<comment type="function">
    <text evidence="12">Functions as a transcriptional repressor for PRDM1.</text>
</comment>
<evidence type="ECO:0000256" key="1">
    <source>
        <dbReference type="ARBA" id="ARBA00004123"/>
    </source>
</evidence>
<feature type="region of interest" description="Disordered" evidence="17">
    <location>
        <begin position="513"/>
        <end position="551"/>
    </location>
</feature>
<evidence type="ECO:0000256" key="16">
    <source>
        <dbReference type="PROSITE-ProRule" id="PRU00042"/>
    </source>
</evidence>
<dbReference type="PANTHER" id="PTHR46105:SF21">
    <property type="entry name" value="ZINC FINGER AND BTB DOMAIN CONTAINING 46"/>
    <property type="match status" value="1"/>
</dbReference>
<dbReference type="GO" id="GO:0030225">
    <property type="term" value="P:macrophage differentiation"/>
    <property type="evidence" value="ECO:0007669"/>
    <property type="project" value="Ensembl"/>
</dbReference>
<feature type="compositionally biased region" description="Polar residues" evidence="17">
    <location>
        <begin position="752"/>
        <end position="761"/>
    </location>
</feature>
<evidence type="ECO:0000256" key="11">
    <source>
        <dbReference type="ARBA" id="ARBA00023242"/>
    </source>
</evidence>
<sequence>MNNRKEDMEIASHYRHLLRELNEQRQHGVLCDVCVVVEGKVFKAHKNVLLGSSRYFKTLYCQVQKTSDQATVTHLDIVTAQGFKAIIDFMYSAHLALTSRNVIEVMSAASFLQMTDIVQACHDFIKAALDISIKPDASDELSEFEISAPPGSSTDALISAVMAGRSISPWLARRTSPANSSGDSAIASCHEGGSSYGKEDQEPKADGPDDISSQSLWPGDVGYGSLRVKEEQVSPSHYGGSELPSARDGVIQNSFSEQAGGDGWQPTGRRKNRKNKETVRHITQQVEDDSRAGSPVASFLPTSGWPFSSRDSSADLTVTEASSSDGRGERAELYGHVDEGLLGGEASYLGPPLTPEKDEALHQATAVANLRAALMSKNSLLSLKADVLGDDSSLLLEYLPKGTHSLSLNEFTVIRKKFKCPYCSFSAMHQCILKRHMRSHTGERPYPCDICGKKFTRREHMKRHTLVHSKDKKYVCKLCSRVFMSAASVGIKHGSRRHGVCADCAGRGVAGPLDSGGAEGSPELFPGDGPYLEDPDDPRGDGEEELCEDEDEVGLAHEDALLAAEKDEDSPRGPGSPPGGAAAASSAAGVRHCSFSFRKSNTLRGGGRPPPLPWPFGGLRAPALPPLVLFCKISAHWSSDFPRGSTTAWMGSTRPSACRPRPGGTRGWRYRCWTRAPLCGPLPSPGRHTLTLAKLVAHLGKESGADAPCVHLPASESGAAGPGLGSTGFHHCRKQGSGSAPLDGEHPGLQPVSAQELSSGPGSWCPEPQALR</sequence>
<dbReference type="GO" id="GO:0008270">
    <property type="term" value="F:zinc ion binding"/>
    <property type="evidence" value="ECO:0007669"/>
    <property type="project" value="UniProtKB-KW"/>
</dbReference>
<dbReference type="AlphaFoldDB" id="A0A8I3P7L8"/>
<dbReference type="GO" id="GO:0000981">
    <property type="term" value="F:DNA-binding transcription factor activity, RNA polymerase II-specific"/>
    <property type="evidence" value="ECO:0000318"/>
    <property type="project" value="GO_Central"/>
</dbReference>
<dbReference type="InterPro" id="IPR011333">
    <property type="entry name" value="SKP1/BTB/POZ_sf"/>
</dbReference>
<dbReference type="SUPFAM" id="SSF54695">
    <property type="entry name" value="POZ domain"/>
    <property type="match status" value="1"/>
</dbReference>
<dbReference type="PROSITE" id="PS50157">
    <property type="entry name" value="ZINC_FINGER_C2H2_2"/>
    <property type="match status" value="2"/>
</dbReference>
<evidence type="ECO:0000256" key="9">
    <source>
        <dbReference type="ARBA" id="ARBA00023015"/>
    </source>
</evidence>
<name>A0A8I3P7L8_CANLF</name>
<comment type="subcellular location">
    <subcellularLocation>
        <location evidence="1">Nucleus</location>
    </subcellularLocation>
</comment>
<feature type="compositionally biased region" description="Acidic residues" evidence="17">
    <location>
        <begin position="531"/>
        <end position="551"/>
    </location>
</feature>
<dbReference type="InterPro" id="IPR036236">
    <property type="entry name" value="Znf_C2H2_sf"/>
</dbReference>
<dbReference type="Ensembl" id="ENSCAFT00845032817.1">
    <property type="protein sequence ID" value="ENSCAFP00845025686.1"/>
    <property type="gene ID" value="ENSCAFG00845018556.1"/>
</dbReference>
<evidence type="ECO:0000256" key="17">
    <source>
        <dbReference type="SAM" id="MobiDB-lite"/>
    </source>
</evidence>
<evidence type="ECO:0000256" key="2">
    <source>
        <dbReference type="ARBA" id="ARBA00022499"/>
    </source>
</evidence>
<evidence type="ECO:0000259" key="19">
    <source>
        <dbReference type="PROSITE" id="PS50157"/>
    </source>
</evidence>
<reference evidence="20" key="3">
    <citation type="submission" date="2025-09" db="UniProtKB">
        <authorList>
            <consortium name="Ensembl"/>
        </authorList>
    </citation>
    <scope>IDENTIFICATION</scope>
    <source>
        <strain evidence="20">Boxer</strain>
    </source>
</reference>
<dbReference type="GO" id="GO:0002273">
    <property type="term" value="P:plasmacytoid dendritic cell differentiation"/>
    <property type="evidence" value="ECO:0007669"/>
    <property type="project" value="Ensembl"/>
</dbReference>
<keyword evidence="11" id="KW-0539">Nucleus</keyword>
<evidence type="ECO:0000259" key="18">
    <source>
        <dbReference type="PROSITE" id="PS50097"/>
    </source>
</evidence>
<evidence type="ECO:0000256" key="6">
    <source>
        <dbReference type="ARBA" id="ARBA00022771"/>
    </source>
</evidence>
<dbReference type="GO" id="GO:0000978">
    <property type="term" value="F:RNA polymerase II cis-regulatory region sequence-specific DNA binding"/>
    <property type="evidence" value="ECO:0000318"/>
    <property type="project" value="GO_Central"/>
</dbReference>
<keyword evidence="6 16" id="KW-0863">Zinc-finger</keyword>
<evidence type="ECO:0000256" key="12">
    <source>
        <dbReference type="ARBA" id="ARBA00055672"/>
    </source>
</evidence>
<dbReference type="Pfam" id="PF00651">
    <property type="entry name" value="BTB"/>
    <property type="match status" value="1"/>
</dbReference>
<dbReference type="GO" id="GO:0030851">
    <property type="term" value="P:granulocyte differentiation"/>
    <property type="evidence" value="ECO:0007669"/>
    <property type="project" value="Ensembl"/>
</dbReference>
<feature type="compositionally biased region" description="Basic and acidic residues" evidence="17">
    <location>
        <begin position="197"/>
        <end position="207"/>
    </location>
</feature>
<keyword evidence="3" id="KW-0597">Phosphoprotein</keyword>
<dbReference type="GeneTree" id="ENSGT00940000158060"/>
<dbReference type="SMART" id="SM00225">
    <property type="entry name" value="BTB"/>
    <property type="match status" value="1"/>
</dbReference>
<dbReference type="CDD" id="cd18230">
    <property type="entry name" value="BTB_POZ_ZBTB46"/>
    <property type="match status" value="1"/>
</dbReference>
<dbReference type="PROSITE" id="PS50097">
    <property type="entry name" value="BTB"/>
    <property type="match status" value="1"/>
</dbReference>
<reference evidence="20" key="1">
    <citation type="submission" date="2020-03" db="EMBL/GenBank/DDBJ databases">
        <title>Long-read based genome assembly of a Labrador retriever dog.</title>
        <authorList>
            <person name="Eory L."/>
            <person name="Zhang W."/>
            <person name="Schoenebeck J."/>
        </authorList>
    </citation>
    <scope>NUCLEOTIDE SEQUENCE [LARGE SCALE GENOMIC DNA]</scope>
    <source>
        <strain evidence="20">Labrador retriever</strain>
    </source>
</reference>
<evidence type="ECO:0000313" key="21">
    <source>
        <dbReference type="Proteomes" id="UP000805418"/>
    </source>
</evidence>
<dbReference type="InterPro" id="IPR000210">
    <property type="entry name" value="BTB/POZ_dom"/>
</dbReference>
<dbReference type="FunFam" id="3.30.710.10:FF:000045">
    <property type="entry name" value="zinc finger and BTB domain-containing protein 10"/>
    <property type="match status" value="1"/>
</dbReference>
<feature type="region of interest" description="Disordered" evidence="17">
    <location>
        <begin position="721"/>
        <end position="772"/>
    </location>
</feature>
<keyword evidence="4" id="KW-0479">Metal-binding</keyword>
<dbReference type="GO" id="GO:0045650">
    <property type="term" value="P:negative regulation of macrophage differentiation"/>
    <property type="evidence" value="ECO:0007669"/>
    <property type="project" value="Ensembl"/>
</dbReference>
<gene>
    <name evidence="20" type="primary">ZBTB46</name>
</gene>
<dbReference type="PANTHER" id="PTHR46105">
    <property type="entry name" value="AGAP004733-PA"/>
    <property type="match status" value="1"/>
</dbReference>
<evidence type="ECO:0000256" key="7">
    <source>
        <dbReference type="ARBA" id="ARBA00022833"/>
    </source>
</evidence>
<dbReference type="FunFam" id="3.30.160.60:FF:000379">
    <property type="entry name" value="Zinc finger and BTB domain-containing protein 46"/>
    <property type="match status" value="1"/>
</dbReference>
<dbReference type="FunCoup" id="A0A8I3P7L8">
    <property type="interactions" value="77"/>
</dbReference>
<evidence type="ECO:0000256" key="8">
    <source>
        <dbReference type="ARBA" id="ARBA00022843"/>
    </source>
</evidence>
<dbReference type="FunFam" id="3.30.160.60:FF:001046">
    <property type="entry name" value="Zinc finger and BTB domain containing 46"/>
    <property type="match status" value="1"/>
</dbReference>
<feature type="domain" description="C2H2-type" evidence="19">
    <location>
        <begin position="446"/>
        <end position="473"/>
    </location>
</feature>
<keyword evidence="9" id="KW-0805">Transcription regulation</keyword>